<dbReference type="FunFam" id="3.40.50.11850:FF:000002">
    <property type="entry name" value="2-(3-amino-3-carboxypropyl)histidine synthase subunit 1"/>
    <property type="match status" value="1"/>
</dbReference>
<evidence type="ECO:0000313" key="13">
    <source>
        <dbReference type="EMBL" id="KAJ5072832.1"/>
    </source>
</evidence>
<dbReference type="PIRSF" id="PIRSF004967">
    <property type="entry name" value="DPH1"/>
    <property type="match status" value="1"/>
</dbReference>
<keyword evidence="9" id="KW-0408">Iron</keyword>
<evidence type="ECO:0000256" key="5">
    <source>
        <dbReference type="ARBA" id="ARBA00021915"/>
    </source>
</evidence>
<dbReference type="InterPro" id="IPR042265">
    <property type="entry name" value="DPH1/DPH2_3"/>
</dbReference>
<dbReference type="Pfam" id="PF01866">
    <property type="entry name" value="Diphthamide_syn"/>
    <property type="match status" value="1"/>
</dbReference>
<dbReference type="EC" id="2.5.1.108" evidence="4 12"/>
<proteinExistence type="inferred from homology"/>
<keyword evidence="14" id="KW-1185">Reference proteome</keyword>
<dbReference type="InterPro" id="IPR035435">
    <property type="entry name" value="DPH1/DPH2_euk_archaea"/>
</dbReference>
<comment type="function">
    <text evidence="12">Catalyzes the first step of diphthamide biosynthesis, a post-translational modification of histidine which occurs in elongation factor 2.</text>
</comment>
<evidence type="ECO:0000256" key="6">
    <source>
        <dbReference type="ARBA" id="ARBA00022679"/>
    </source>
</evidence>
<dbReference type="InterPro" id="IPR042264">
    <property type="entry name" value="DPH1/DPH2_2"/>
</dbReference>
<dbReference type="Proteomes" id="UP001149090">
    <property type="component" value="Unassembled WGS sequence"/>
</dbReference>
<comment type="pathway">
    <text evidence="1 12">Protein modification; peptidyl-diphthamide biosynthesis.</text>
</comment>
<comment type="cofactor">
    <cofactor evidence="12">
        <name>[4Fe-4S] cluster</name>
        <dbReference type="ChEBI" id="CHEBI:49883"/>
    </cofactor>
    <text evidence="12">Binds 1 [4Fe-4S] cluster per subunit. The cluster is coordinated with 3 cysteines and an exchangeable S-adenosyl-L-methionine.</text>
</comment>
<evidence type="ECO:0000256" key="4">
    <source>
        <dbReference type="ARBA" id="ARBA00012221"/>
    </source>
</evidence>
<keyword evidence="8" id="KW-0479">Metal-binding</keyword>
<evidence type="ECO:0000256" key="9">
    <source>
        <dbReference type="ARBA" id="ARBA00023004"/>
    </source>
</evidence>
<dbReference type="AlphaFoldDB" id="A0A9Q0LHB9"/>
<evidence type="ECO:0000256" key="10">
    <source>
        <dbReference type="ARBA" id="ARBA00023014"/>
    </source>
</evidence>
<comment type="similarity">
    <text evidence="2">Belongs to the DPH1/DPH2 family. DPH2 subfamily.</text>
</comment>
<keyword evidence="6 12" id="KW-0808">Transferase</keyword>
<accession>A0A9Q0LHB9</accession>
<keyword evidence="12" id="KW-0004">4Fe-4S</keyword>
<dbReference type="Gene3D" id="3.40.50.11840">
    <property type="entry name" value="Diphthamide synthesis DPH1/DPH2 domain 1"/>
    <property type="match status" value="1"/>
</dbReference>
<name>A0A9Q0LHB9_ANAIG</name>
<sequence>MSQRPKRFVGLKTKNSNNALTSQRKKKAGMIGIPKDIIENEELNKIIKISLPENYNFEIHKTLWRIRIYKAKRVGLQFPEGLVRYSCVISKILEKFGSVETVIMADVVYGSCCIDDFTARALQIDFLVHYGHSCLIPIDKCFIPIFYALVDIKIDTEHFIQTIKANFNKDSKLAFLSTIQFASSVQAAKNILVSKDGFENIIIPHVPPLAPSEVLGCTAPKIPDGFIPLFLADGRFHIEAVMLMNPKIEKMFQYNPYSKILSIERFDNLSVLNSRRNAIKKAKKAKIFGIIFGTLGRQGDPFLLEKVEQILEKNKITFSTILLTEITENILSEFEEIECWIQIACPRLSTDWGDDFTKEKPILNPYEFMIAFESKNKEEFFENDEYILDNYSLNGKEWSSFRAQDFIENTKKII</sequence>
<keyword evidence="7 12" id="KW-0949">S-adenosyl-L-methionine</keyword>
<dbReference type="GO" id="GO:0090560">
    <property type="term" value="F:2-(3-amino-3-carboxypropyl)histidine synthase activity"/>
    <property type="evidence" value="ECO:0007669"/>
    <property type="project" value="UniProtKB-UniRule"/>
</dbReference>
<evidence type="ECO:0000313" key="14">
    <source>
        <dbReference type="Proteomes" id="UP001149090"/>
    </source>
</evidence>
<dbReference type="InterPro" id="IPR042263">
    <property type="entry name" value="DPH1/DPH2_1"/>
</dbReference>
<evidence type="ECO:0000256" key="8">
    <source>
        <dbReference type="ARBA" id="ARBA00022723"/>
    </source>
</evidence>
<comment type="similarity">
    <text evidence="3 12">Belongs to the DPH1/DPH2 family. DPH1 subfamily.</text>
</comment>
<evidence type="ECO:0000256" key="11">
    <source>
        <dbReference type="ARBA" id="ARBA00048403"/>
    </source>
</evidence>
<dbReference type="GO" id="GO:0051539">
    <property type="term" value="F:4 iron, 4 sulfur cluster binding"/>
    <property type="evidence" value="ECO:0007669"/>
    <property type="project" value="UniProtKB-UniRule"/>
</dbReference>
<dbReference type="Gene3D" id="3.40.50.11850">
    <property type="entry name" value="Diphthamide synthesis DPH1/DPH2 domain 2"/>
    <property type="match status" value="1"/>
</dbReference>
<comment type="caution">
    <text evidence="13">The sequence shown here is derived from an EMBL/GenBank/DDBJ whole genome shotgun (WGS) entry which is preliminary data.</text>
</comment>
<dbReference type="OMA" id="PGQVLGC"/>
<dbReference type="EMBL" id="JAPDFW010000079">
    <property type="protein sequence ID" value="KAJ5072832.1"/>
    <property type="molecule type" value="Genomic_DNA"/>
</dbReference>
<dbReference type="PANTHER" id="PTHR10762">
    <property type="entry name" value="DIPHTHAMIDE BIOSYNTHESIS PROTEIN"/>
    <property type="match status" value="1"/>
</dbReference>
<dbReference type="InterPro" id="IPR016435">
    <property type="entry name" value="DPH1/DPH2"/>
</dbReference>
<evidence type="ECO:0000256" key="3">
    <source>
        <dbReference type="ARBA" id="ARBA00010173"/>
    </source>
</evidence>
<dbReference type="FunFam" id="3.40.50.11860:FF:000001">
    <property type="entry name" value="2-(3-amino-3-carboxypropyl)histidine synthase subunit 2"/>
    <property type="match status" value="1"/>
</dbReference>
<protein>
    <recommendedName>
        <fullName evidence="5 12">2-(3-amino-3-carboxypropyl)histidine synthase subunit 1</fullName>
        <ecNumber evidence="4 12">2.5.1.108</ecNumber>
    </recommendedName>
</protein>
<evidence type="ECO:0000256" key="2">
    <source>
        <dbReference type="ARBA" id="ARBA00006179"/>
    </source>
</evidence>
<organism evidence="13 14">
    <name type="scientific">Anaeramoeba ignava</name>
    <name type="common">Anaerobic marine amoeba</name>
    <dbReference type="NCBI Taxonomy" id="1746090"/>
    <lineage>
        <taxon>Eukaryota</taxon>
        <taxon>Metamonada</taxon>
        <taxon>Anaeramoebidae</taxon>
        <taxon>Anaeramoeba</taxon>
    </lineage>
</organism>
<dbReference type="FunFam" id="3.40.50.11840:FF:000001">
    <property type="entry name" value="2-(3-amino-3-carboxypropyl)histidine synthase subunit 1"/>
    <property type="match status" value="1"/>
</dbReference>
<keyword evidence="10" id="KW-0411">Iron-sulfur</keyword>
<dbReference type="SFLD" id="SFLDS00032">
    <property type="entry name" value="Radical_SAM_3-amino-3-carboxyp"/>
    <property type="match status" value="1"/>
</dbReference>
<dbReference type="Gene3D" id="3.40.50.11860">
    <property type="entry name" value="Diphthamide synthesis DPH1/DPH2 domain 3"/>
    <property type="match status" value="1"/>
</dbReference>
<dbReference type="GO" id="GO:0046872">
    <property type="term" value="F:metal ion binding"/>
    <property type="evidence" value="ECO:0007669"/>
    <property type="project" value="UniProtKB-KW"/>
</dbReference>
<comment type="catalytic activity">
    <reaction evidence="11 12">
        <text>L-histidyl-[translation elongation factor 2] + S-adenosyl-L-methionine = 2-[(3S)-amino-3-carboxypropyl]-L-histidyl-[translation elongation factor 2] + S-methyl-5'-thioadenosine + H(+)</text>
        <dbReference type="Rhea" id="RHEA:36783"/>
        <dbReference type="Rhea" id="RHEA-COMP:9748"/>
        <dbReference type="Rhea" id="RHEA-COMP:9749"/>
        <dbReference type="ChEBI" id="CHEBI:15378"/>
        <dbReference type="ChEBI" id="CHEBI:17509"/>
        <dbReference type="ChEBI" id="CHEBI:29979"/>
        <dbReference type="ChEBI" id="CHEBI:59789"/>
        <dbReference type="ChEBI" id="CHEBI:73995"/>
        <dbReference type="EC" id="2.5.1.108"/>
    </reaction>
</comment>
<evidence type="ECO:0000256" key="1">
    <source>
        <dbReference type="ARBA" id="ARBA00005156"/>
    </source>
</evidence>
<dbReference type="OrthoDB" id="1649088at2759"/>
<dbReference type="GO" id="GO:0017183">
    <property type="term" value="P:protein histidyl modification to diphthamide"/>
    <property type="evidence" value="ECO:0007669"/>
    <property type="project" value="UniProtKB-UniRule"/>
</dbReference>
<reference evidence="13" key="1">
    <citation type="submission" date="2022-10" db="EMBL/GenBank/DDBJ databases">
        <title>Novel sulphate-reducing endosymbionts in the free-living metamonad Anaeramoeba.</title>
        <authorList>
            <person name="Jerlstrom-Hultqvist J."/>
            <person name="Cepicka I."/>
            <person name="Gallot-Lavallee L."/>
            <person name="Salas-Leiva D."/>
            <person name="Curtis B.A."/>
            <person name="Zahonova K."/>
            <person name="Pipaliya S."/>
            <person name="Dacks J."/>
            <person name="Roger A.J."/>
        </authorList>
    </citation>
    <scope>NUCLEOTIDE SEQUENCE</scope>
    <source>
        <strain evidence="13">BMAN</strain>
    </source>
</reference>
<dbReference type="PANTHER" id="PTHR10762:SF1">
    <property type="entry name" value="2-(3-AMINO-3-CARBOXYPROPYL)HISTIDINE SYNTHASE SUBUNIT 1"/>
    <property type="match status" value="1"/>
</dbReference>
<dbReference type="NCBIfam" id="TIGR00322">
    <property type="entry name" value="diphth2_R"/>
    <property type="match status" value="1"/>
</dbReference>
<gene>
    <name evidence="13" type="ORF">M0811_09278</name>
</gene>
<evidence type="ECO:0000256" key="12">
    <source>
        <dbReference type="PIRNR" id="PIRNR004967"/>
    </source>
</evidence>
<evidence type="ECO:0000256" key="7">
    <source>
        <dbReference type="ARBA" id="ARBA00022691"/>
    </source>
</evidence>